<feature type="domain" description="CUB" evidence="5">
    <location>
        <begin position="485"/>
        <end position="601"/>
    </location>
</feature>
<comment type="caution">
    <text evidence="6">The sequence shown here is derived from an EMBL/GenBank/DDBJ whole genome shotgun (WGS) entry which is preliminary data.</text>
</comment>
<evidence type="ECO:0000256" key="1">
    <source>
        <dbReference type="ARBA" id="ARBA00022737"/>
    </source>
</evidence>
<protein>
    <submittedName>
        <fullName evidence="6">Cubilin</fullName>
    </submittedName>
</protein>
<dbReference type="PANTHER" id="PTHR24251">
    <property type="entry name" value="OVOCHYMASE-RELATED"/>
    <property type="match status" value="1"/>
</dbReference>
<evidence type="ECO:0000313" key="7">
    <source>
        <dbReference type="Proteomes" id="UP000283509"/>
    </source>
</evidence>
<organism evidence="6 7">
    <name type="scientific">Penaeus vannamei</name>
    <name type="common">Whiteleg shrimp</name>
    <name type="synonym">Litopenaeus vannamei</name>
    <dbReference type="NCBI Taxonomy" id="6689"/>
    <lineage>
        <taxon>Eukaryota</taxon>
        <taxon>Metazoa</taxon>
        <taxon>Ecdysozoa</taxon>
        <taxon>Arthropoda</taxon>
        <taxon>Crustacea</taxon>
        <taxon>Multicrustacea</taxon>
        <taxon>Malacostraca</taxon>
        <taxon>Eumalacostraca</taxon>
        <taxon>Eucarida</taxon>
        <taxon>Decapoda</taxon>
        <taxon>Dendrobranchiata</taxon>
        <taxon>Penaeoidea</taxon>
        <taxon>Penaeidae</taxon>
        <taxon>Penaeus</taxon>
    </lineage>
</organism>
<dbReference type="SUPFAM" id="SSF49854">
    <property type="entry name" value="Spermadhesin, CUB domain"/>
    <property type="match status" value="6"/>
</dbReference>
<name>A0A3R7SPJ0_PENVA</name>
<evidence type="ECO:0000259" key="5">
    <source>
        <dbReference type="PROSITE" id="PS01180"/>
    </source>
</evidence>
<dbReference type="InterPro" id="IPR035914">
    <property type="entry name" value="Sperma_CUB_dom_sf"/>
</dbReference>
<feature type="domain" description="CUB" evidence="5">
    <location>
        <begin position="255"/>
        <end position="369"/>
    </location>
</feature>
<feature type="domain" description="CUB" evidence="5">
    <location>
        <begin position="1149"/>
        <end position="1260"/>
    </location>
</feature>
<feature type="region of interest" description="Disordered" evidence="4">
    <location>
        <begin position="177"/>
        <end position="213"/>
    </location>
</feature>
<reference evidence="6 7" key="2">
    <citation type="submission" date="2019-01" db="EMBL/GenBank/DDBJ databases">
        <title>The decoding of complex shrimp genome reveals the adaptation for benthos swimmer, frequently molting mechanism and breeding impact on genome.</title>
        <authorList>
            <person name="Sun Y."/>
            <person name="Gao Y."/>
            <person name="Yu Y."/>
        </authorList>
    </citation>
    <scope>NUCLEOTIDE SEQUENCE [LARGE SCALE GENOMIC DNA]</scope>
    <source>
        <tissue evidence="6">Muscle</tissue>
    </source>
</reference>
<accession>A0A3R7SPJ0</accession>
<dbReference type="SMART" id="SM00042">
    <property type="entry name" value="CUB"/>
    <property type="match status" value="4"/>
</dbReference>
<keyword evidence="2 3" id="KW-1015">Disulfide bond</keyword>
<feature type="region of interest" description="Disordered" evidence="4">
    <location>
        <begin position="1"/>
        <end position="57"/>
    </location>
</feature>
<evidence type="ECO:0000256" key="3">
    <source>
        <dbReference type="PROSITE-ProRule" id="PRU00059"/>
    </source>
</evidence>
<dbReference type="PROSITE" id="PS01180">
    <property type="entry name" value="CUB"/>
    <property type="match status" value="5"/>
</dbReference>
<gene>
    <name evidence="6" type="ORF">C7M84_012175</name>
</gene>
<dbReference type="CDD" id="cd00041">
    <property type="entry name" value="CUB"/>
    <property type="match status" value="4"/>
</dbReference>
<evidence type="ECO:0000256" key="4">
    <source>
        <dbReference type="SAM" id="MobiDB-lite"/>
    </source>
</evidence>
<proteinExistence type="predicted"/>
<dbReference type="Pfam" id="PF00431">
    <property type="entry name" value="CUB"/>
    <property type="match status" value="4"/>
</dbReference>
<feature type="disulfide bond" evidence="3">
    <location>
        <begin position="608"/>
        <end position="635"/>
    </location>
</feature>
<keyword evidence="7" id="KW-1185">Reference proteome</keyword>
<sequence>MEDNEKLNEKGREERQGEIKSKKGEERERDRKRETRGPEPAPPSRVWRPSQSASLSATTSLLLHRGGHRLEVKGVAASSASTAPEHLTGILDRGDDVALLTPRFDVGGEEAPGPERRPRLLYDDPLDGLHDDLLAGGRPQHLEERELRAKIAGMLKADRTRSVEEILRGLGVAGAADGEAEAAKAGGGDEGAHRRGKAVGDFDEESGASTQQNGVDRFIDDFIDRFSPRSYLDAQENLIEILKLKDMKKDKVSSCGGVISVAEGAEEVITTPGFPDSYPANTRCTWTLVAQLGGDNSQLRISTDDFELESSGCKYDSLSVTDPAAGISEVFCGKRGPRDFLSFGNSLSLTFVSDDSENKRGFRLTVSGVKATCGGVYDISGEEPLLLSTPNYPLAYPPDTKCHWLVLSRALVGVELLSYYISPGSQDLLQISTEGFSDLQTYNTRKVYVSKVMSLSFTANPHLAKSFPEPGVQLRVFPINETNECNRTVAVSLDSSAVITSNQYPNGYDNFLYCFWKIKFNISDGYIGRLKFADFDIEEQSDCEYDYLRISDEAQGKDQRYCGFKRALVHKTYSEEVEMSFKSDESNLIFYKGFSVYVSLEKIRVDECTLEKTERGTWVLKSPYLPYAFPAYSVCNVNLYSERTDRFKIRFSKFLLQKREVCTKGDYLSVKDEVINRTEVFCGDLQGYSYITAGNNLSFAFSSDSSNVAEGFELEIQRMMDGNCGGNFMLNPGASLDLRAPGSKEKDGECVWVFQGNNSVLMLDFNKVENVRVSSTGMYTNLFDYNERTLDFIDPSESYMVLSRERGVKIKVRAYEPFYDCGSVLELGADPILIDNLGVLDCSVQVRRAGDGEDDNRAISFSLLSMSHSSACAVRLFDAEAGRSDRLCEDDWRQNYITSSETVNVTAIIPRNRGENEFMLLVQPLQFTCGSTYEVTDRKIIIRNRDLVRGETCVYRFKSNNERIVLDVASGNRRHLSLISASTEGTFQTLKPLSSYSTTSLETNKEFLVVIDPLPRKASLVIQVMREAKVNNMCNTCLVLNSGSSGVVKSPTTAGLTTYPSGLSCDVKFEAEKEQQTVVLTINSLDIPKNTSVDRLSIIKGDSETVIDPSRFPIKPFTLMEETPFSLRFLTSSDNEYEGYEIAYNVYECGGIVTLRDEDKISIRSPGSELYPTYTRCMWFIKTQMASFSDRITVRVVDFDVHASDRLEFFDPLYSPSAVASLTGTVKDRTVVSTGNELMVVFDSDSRAVSSGFELRVGSLRSSCGADIDTATAEEGAFSTLQYFPNTDYCLFRLRPSDGRVMSLTQADWGAPLEVSDRGEPFRVPRSRRDAPGCESGTVFISNTGFLNGSQQFCVEERVPDVMSVHDLLVAVLGSALPPASFRFRAGGCVRELAVGEAPVGSLSSPSFPDYFAGPVACNWTTRSPLLLRFPRYVLLEGPSAISFSGLSSGVRKGFSLEYEAVDSRGEWRVTEGHPAVILGAGVGRQALRVARQGARRHPRPDRAGVGHIHPERPRVAGGVDEGVRICGGAGLKTVHVLGEEAVLVLHSSSALAVLVASVHVML</sequence>
<dbReference type="PANTHER" id="PTHR24251:SF50">
    <property type="entry name" value="ATTRACTIN-LIKE 1A"/>
    <property type="match status" value="1"/>
</dbReference>
<evidence type="ECO:0000256" key="2">
    <source>
        <dbReference type="ARBA" id="ARBA00023157"/>
    </source>
</evidence>
<reference evidence="6 7" key="1">
    <citation type="submission" date="2018-04" db="EMBL/GenBank/DDBJ databases">
        <authorList>
            <person name="Zhang X."/>
            <person name="Yuan J."/>
            <person name="Li F."/>
            <person name="Xiang J."/>
        </authorList>
    </citation>
    <scope>NUCLEOTIDE SEQUENCE [LARGE SCALE GENOMIC DNA]</scope>
    <source>
        <tissue evidence="6">Muscle</tissue>
    </source>
</reference>
<feature type="domain" description="CUB" evidence="5">
    <location>
        <begin position="373"/>
        <end position="406"/>
    </location>
</feature>
<feature type="compositionally biased region" description="Basic and acidic residues" evidence="4">
    <location>
        <begin position="1"/>
        <end position="37"/>
    </location>
</feature>
<dbReference type="OrthoDB" id="6379480at2759"/>
<evidence type="ECO:0000313" key="6">
    <source>
        <dbReference type="EMBL" id="ROT69613.1"/>
    </source>
</evidence>
<dbReference type="Proteomes" id="UP000283509">
    <property type="component" value="Unassembled WGS sequence"/>
</dbReference>
<keyword evidence="1" id="KW-0677">Repeat</keyword>
<feature type="domain" description="CUB" evidence="5">
    <location>
        <begin position="608"/>
        <end position="719"/>
    </location>
</feature>
<comment type="caution">
    <text evidence="3">Lacks conserved residue(s) required for the propagation of feature annotation.</text>
</comment>
<dbReference type="Gene3D" id="2.60.120.290">
    <property type="entry name" value="Spermadhesin, CUB domain"/>
    <property type="match status" value="5"/>
</dbReference>
<dbReference type="InterPro" id="IPR000859">
    <property type="entry name" value="CUB_dom"/>
</dbReference>
<dbReference type="EMBL" id="QCYY01002545">
    <property type="protein sequence ID" value="ROT69613.1"/>
    <property type="molecule type" value="Genomic_DNA"/>
</dbReference>